<dbReference type="InterPro" id="IPR005653">
    <property type="entry name" value="OstA-like_N"/>
</dbReference>
<dbReference type="Gene3D" id="2.60.450.10">
    <property type="entry name" value="Lipopolysaccharide (LPS) transport protein A like domain"/>
    <property type="match status" value="2"/>
</dbReference>
<evidence type="ECO:0000256" key="2">
    <source>
        <dbReference type="SAM" id="MobiDB-lite"/>
    </source>
</evidence>
<dbReference type="Pfam" id="PF03968">
    <property type="entry name" value="LptD_N"/>
    <property type="match status" value="2"/>
</dbReference>
<protein>
    <submittedName>
        <fullName evidence="4">LPS-assembly protein LptD</fullName>
    </submittedName>
</protein>
<name>A0A1J5SHZ1_9ZZZZ</name>
<evidence type="ECO:0000313" key="4">
    <source>
        <dbReference type="EMBL" id="OIR08034.1"/>
    </source>
</evidence>
<comment type="caution">
    <text evidence="4">The sequence shown here is derived from an EMBL/GenBank/DDBJ whole genome shotgun (WGS) entry which is preliminary data.</text>
</comment>
<dbReference type="PANTHER" id="PTHR36504">
    <property type="entry name" value="LIPOPOLYSACCHARIDE EXPORT SYSTEM PROTEIN LPTA"/>
    <property type="match status" value="1"/>
</dbReference>
<dbReference type="PANTHER" id="PTHR36504:SF1">
    <property type="entry name" value="LIPOPOLYSACCHARIDE EXPORT SYSTEM PROTEIN LPTA"/>
    <property type="match status" value="1"/>
</dbReference>
<keyword evidence="1" id="KW-0732">Signal</keyword>
<proteinExistence type="predicted"/>
<sequence>MKQIRRLPLALCLLAGLAALPAAAKPRTAPAQPPAQPGVNLESSKSGTPVEVYADDGIELVQNDHKVVAHRNARAIRGDITLYADTLIAYYRNKAAGPGGAGKPAPAPAAAPAAKGKGAANPMDSQGGASEIWRIEAIGHVVVKSPTDTAYGDHGDYNIDDDKVILTGQNLRLVTTSDVITARDSLEYWNQKQQGVARGNAKAVHLDKTVQGDVLTADFAKNAQGAMEIEKAHADGHVVLTTPTETVTGNHSDYDVAKGMVYVTGNVQLTRDKNTLNGQYATVDLNSGISNLYPTLPGAKSGQQRVKGYFVPQHKTKDAKNTSAAGGGKP</sequence>
<organism evidence="4">
    <name type="scientific">mine drainage metagenome</name>
    <dbReference type="NCBI Taxonomy" id="410659"/>
    <lineage>
        <taxon>unclassified sequences</taxon>
        <taxon>metagenomes</taxon>
        <taxon>ecological metagenomes</taxon>
    </lineage>
</organism>
<dbReference type="GO" id="GO:0017089">
    <property type="term" value="F:glycolipid transfer activity"/>
    <property type="evidence" value="ECO:0007669"/>
    <property type="project" value="TreeGrafter"/>
</dbReference>
<accession>A0A1J5SHZ1</accession>
<feature type="domain" description="Organic solvent tolerance-like N-terminal" evidence="3">
    <location>
        <begin position="184"/>
        <end position="288"/>
    </location>
</feature>
<reference evidence="4" key="1">
    <citation type="submission" date="2016-10" db="EMBL/GenBank/DDBJ databases">
        <title>Sequence of Gallionella enrichment culture.</title>
        <authorList>
            <person name="Poehlein A."/>
            <person name="Muehling M."/>
            <person name="Daniel R."/>
        </authorList>
    </citation>
    <scope>NUCLEOTIDE SEQUENCE</scope>
</reference>
<dbReference type="GO" id="GO:0009279">
    <property type="term" value="C:cell outer membrane"/>
    <property type="evidence" value="ECO:0007669"/>
    <property type="project" value="TreeGrafter"/>
</dbReference>
<feature type="domain" description="Organic solvent tolerance-like N-terminal" evidence="3">
    <location>
        <begin position="58"/>
        <end position="183"/>
    </location>
</feature>
<feature type="region of interest" description="Disordered" evidence="2">
    <location>
        <begin position="99"/>
        <end position="126"/>
    </location>
</feature>
<dbReference type="GO" id="GO:0030288">
    <property type="term" value="C:outer membrane-bounded periplasmic space"/>
    <property type="evidence" value="ECO:0007669"/>
    <property type="project" value="TreeGrafter"/>
</dbReference>
<dbReference type="AlphaFoldDB" id="A0A1J5SHZ1"/>
<dbReference type="InterPro" id="IPR052037">
    <property type="entry name" value="LPS_export_LptA"/>
</dbReference>
<dbReference type="EMBL" id="MLJW01000034">
    <property type="protein sequence ID" value="OIR08034.1"/>
    <property type="molecule type" value="Genomic_DNA"/>
</dbReference>
<feature type="compositionally biased region" description="Low complexity" evidence="2">
    <location>
        <begin position="108"/>
        <end position="120"/>
    </location>
</feature>
<evidence type="ECO:0000256" key="1">
    <source>
        <dbReference type="ARBA" id="ARBA00022729"/>
    </source>
</evidence>
<evidence type="ECO:0000259" key="3">
    <source>
        <dbReference type="Pfam" id="PF03968"/>
    </source>
</evidence>
<feature type="region of interest" description="Disordered" evidence="2">
    <location>
        <begin position="27"/>
        <end position="46"/>
    </location>
</feature>
<dbReference type="GO" id="GO:0015920">
    <property type="term" value="P:lipopolysaccharide transport"/>
    <property type="evidence" value="ECO:0007669"/>
    <property type="project" value="TreeGrafter"/>
</dbReference>
<gene>
    <name evidence="4" type="primary">lptD_5</name>
    <name evidence="4" type="ORF">GALL_98980</name>
</gene>